<dbReference type="Pfam" id="PF01545">
    <property type="entry name" value="Cation_efflux"/>
    <property type="match status" value="1"/>
</dbReference>
<feature type="compositionally biased region" description="Basic and acidic residues" evidence="7">
    <location>
        <begin position="231"/>
        <end position="243"/>
    </location>
</feature>
<keyword evidence="4 8" id="KW-0812">Transmembrane</keyword>
<dbReference type="PANTHER" id="PTHR43840">
    <property type="entry name" value="MITOCHONDRIAL METAL TRANSPORTER 1-RELATED"/>
    <property type="match status" value="1"/>
</dbReference>
<proteinExistence type="inferred from homology"/>
<dbReference type="Proteomes" id="UP001056035">
    <property type="component" value="Chromosome"/>
</dbReference>
<dbReference type="InterPro" id="IPR002524">
    <property type="entry name" value="Cation_efflux"/>
</dbReference>
<feature type="domain" description="Cation efflux protein transmembrane" evidence="9">
    <location>
        <begin position="44"/>
        <end position="215"/>
    </location>
</feature>
<feature type="transmembrane region" description="Helical" evidence="8">
    <location>
        <begin position="76"/>
        <end position="95"/>
    </location>
</feature>
<protein>
    <submittedName>
        <fullName evidence="10">Cation diffusion facilitator family transporter</fullName>
    </submittedName>
</protein>
<accession>A0ABY5DW75</accession>
<dbReference type="InterPro" id="IPR050291">
    <property type="entry name" value="CDF_Transporter"/>
</dbReference>
<evidence type="ECO:0000256" key="8">
    <source>
        <dbReference type="SAM" id="Phobius"/>
    </source>
</evidence>
<dbReference type="NCBIfam" id="TIGR01297">
    <property type="entry name" value="CDF"/>
    <property type="match status" value="1"/>
</dbReference>
<feature type="transmembrane region" description="Helical" evidence="8">
    <location>
        <begin position="132"/>
        <end position="154"/>
    </location>
</feature>
<dbReference type="PANTHER" id="PTHR43840:SF15">
    <property type="entry name" value="MITOCHONDRIAL METAL TRANSPORTER 1-RELATED"/>
    <property type="match status" value="1"/>
</dbReference>
<evidence type="ECO:0000313" key="11">
    <source>
        <dbReference type="Proteomes" id="UP001056035"/>
    </source>
</evidence>
<keyword evidence="11" id="KW-1185">Reference proteome</keyword>
<evidence type="ECO:0000256" key="1">
    <source>
        <dbReference type="ARBA" id="ARBA00004141"/>
    </source>
</evidence>
<keyword evidence="5 8" id="KW-1133">Transmembrane helix</keyword>
<comment type="subcellular location">
    <subcellularLocation>
        <location evidence="1">Membrane</location>
        <topology evidence="1">Multi-pass membrane protein</topology>
    </subcellularLocation>
</comment>
<evidence type="ECO:0000256" key="3">
    <source>
        <dbReference type="ARBA" id="ARBA00022448"/>
    </source>
</evidence>
<dbReference type="RefSeq" id="WP_254571583.1">
    <property type="nucleotide sequence ID" value="NZ_CP098502.1"/>
</dbReference>
<evidence type="ECO:0000256" key="5">
    <source>
        <dbReference type="ARBA" id="ARBA00022989"/>
    </source>
</evidence>
<dbReference type="SUPFAM" id="SSF161111">
    <property type="entry name" value="Cation efflux protein transmembrane domain-like"/>
    <property type="match status" value="1"/>
</dbReference>
<evidence type="ECO:0000256" key="2">
    <source>
        <dbReference type="ARBA" id="ARBA00008114"/>
    </source>
</evidence>
<reference evidence="10 11" key="1">
    <citation type="submission" date="2022-06" db="EMBL/GenBank/DDBJ databases">
        <title>Paraconexibacter antarcticus.</title>
        <authorList>
            <person name="Kim C.S."/>
        </authorList>
    </citation>
    <scope>NUCLEOTIDE SEQUENCE [LARGE SCALE GENOMIC DNA]</scope>
    <source>
        <strain evidence="10 11">02-257</strain>
    </source>
</reference>
<comment type="similarity">
    <text evidence="2">Belongs to the cation diffusion facilitator (CDF) transporter (TC 2.A.4) family.</text>
</comment>
<feature type="transmembrane region" description="Helical" evidence="8">
    <location>
        <begin position="46"/>
        <end position="70"/>
    </location>
</feature>
<keyword evidence="3" id="KW-0813">Transport</keyword>
<evidence type="ECO:0000256" key="7">
    <source>
        <dbReference type="SAM" id="MobiDB-lite"/>
    </source>
</evidence>
<dbReference type="Gene3D" id="1.20.1510.10">
    <property type="entry name" value="Cation efflux protein transmembrane domain"/>
    <property type="match status" value="1"/>
</dbReference>
<sequence length="243" mass="25316">MSAATKPHGHGSGHSHDGAGHGHSHGLVDRSITSSRDGLRTVGVSLAVLLATALAQTAIFLSTGSVALLADLIHNLGDALTAIPLGIAFLLRSFVAEKRAGYFVVATIFISACVASAEAVNRLIHPQTLDHLWALAAAGAIGFVGNEIAAQVRLRAGRRLNSPALVADGYHARTDGFVSLAVLASAALVALGFKLGDPIIGLVITAVILRITWQSIQTIKADPGDPIDEQDSPHHHDHPHEDH</sequence>
<feature type="transmembrane region" description="Helical" evidence="8">
    <location>
        <begin position="102"/>
        <end position="120"/>
    </location>
</feature>
<name>A0ABY5DW75_9ACTN</name>
<feature type="region of interest" description="Disordered" evidence="7">
    <location>
        <begin position="1"/>
        <end position="27"/>
    </location>
</feature>
<keyword evidence="6 8" id="KW-0472">Membrane</keyword>
<dbReference type="EMBL" id="CP098502">
    <property type="protein sequence ID" value="UTI64890.1"/>
    <property type="molecule type" value="Genomic_DNA"/>
</dbReference>
<dbReference type="InterPro" id="IPR058533">
    <property type="entry name" value="Cation_efflux_TM"/>
</dbReference>
<feature type="region of interest" description="Disordered" evidence="7">
    <location>
        <begin position="222"/>
        <end position="243"/>
    </location>
</feature>
<evidence type="ECO:0000313" key="10">
    <source>
        <dbReference type="EMBL" id="UTI64890.1"/>
    </source>
</evidence>
<evidence type="ECO:0000259" key="9">
    <source>
        <dbReference type="Pfam" id="PF01545"/>
    </source>
</evidence>
<gene>
    <name evidence="10" type="ORF">NBH00_01470</name>
</gene>
<evidence type="ECO:0000256" key="4">
    <source>
        <dbReference type="ARBA" id="ARBA00022692"/>
    </source>
</evidence>
<dbReference type="InterPro" id="IPR027469">
    <property type="entry name" value="Cation_efflux_TMD_sf"/>
</dbReference>
<feature type="transmembrane region" description="Helical" evidence="8">
    <location>
        <begin position="175"/>
        <end position="193"/>
    </location>
</feature>
<evidence type="ECO:0000256" key="6">
    <source>
        <dbReference type="ARBA" id="ARBA00023136"/>
    </source>
</evidence>
<organism evidence="10 11">
    <name type="scientific">Paraconexibacter antarcticus</name>
    <dbReference type="NCBI Taxonomy" id="2949664"/>
    <lineage>
        <taxon>Bacteria</taxon>
        <taxon>Bacillati</taxon>
        <taxon>Actinomycetota</taxon>
        <taxon>Thermoleophilia</taxon>
        <taxon>Solirubrobacterales</taxon>
        <taxon>Paraconexibacteraceae</taxon>
        <taxon>Paraconexibacter</taxon>
    </lineage>
</organism>